<proteinExistence type="predicted"/>
<feature type="compositionally biased region" description="Polar residues" evidence="1">
    <location>
        <begin position="99"/>
        <end position="111"/>
    </location>
</feature>
<feature type="compositionally biased region" description="Low complexity" evidence="1">
    <location>
        <begin position="69"/>
        <end position="98"/>
    </location>
</feature>
<evidence type="ECO:0000313" key="3">
    <source>
        <dbReference type="EMBL" id="OGY28374.1"/>
    </source>
</evidence>
<accession>A0A1G1WL18</accession>
<gene>
    <name evidence="3" type="ORF">A2Z42_01090</name>
</gene>
<dbReference type="AlphaFoldDB" id="A0A1G1WL18"/>
<organism evidence="3 4">
    <name type="scientific">Candidatus Woykebacteria bacterium RBG_19FT_COMBO_43_10</name>
    <dbReference type="NCBI Taxonomy" id="1802598"/>
    <lineage>
        <taxon>Bacteria</taxon>
        <taxon>Candidatus Woykeibacteriota</taxon>
    </lineage>
</organism>
<evidence type="ECO:0000256" key="1">
    <source>
        <dbReference type="SAM" id="MobiDB-lite"/>
    </source>
</evidence>
<keyword evidence="2" id="KW-1133">Transmembrane helix</keyword>
<evidence type="ECO:0000256" key="2">
    <source>
        <dbReference type="SAM" id="Phobius"/>
    </source>
</evidence>
<keyword evidence="2" id="KW-0812">Transmembrane</keyword>
<feature type="region of interest" description="Disordered" evidence="1">
    <location>
        <begin position="35"/>
        <end position="111"/>
    </location>
</feature>
<sequence>MRLTLTRNIPRIIIYLGLLALLFALVLLAGQTNPSSPNSKFSPIKVQGTQTQNSDQVASETDSSEGDENSANTSQNTSSTSTRIRVSVNSNTTNNETTGSANVEFTENGETQTFEEDFDDIFDNDSFKIKVNEGEVDFDFDFDQNTKNKSSFEQTVKIKNGSD</sequence>
<protein>
    <submittedName>
        <fullName evidence="3">Uncharacterized protein</fullName>
    </submittedName>
</protein>
<feature type="transmembrane region" description="Helical" evidence="2">
    <location>
        <begin position="12"/>
        <end position="30"/>
    </location>
</feature>
<evidence type="ECO:0000313" key="4">
    <source>
        <dbReference type="Proteomes" id="UP000176645"/>
    </source>
</evidence>
<keyword evidence="2" id="KW-0472">Membrane</keyword>
<reference evidence="3 4" key="1">
    <citation type="journal article" date="2016" name="Nat. Commun.">
        <title>Thousands of microbial genomes shed light on interconnected biogeochemical processes in an aquifer system.</title>
        <authorList>
            <person name="Anantharaman K."/>
            <person name="Brown C.T."/>
            <person name="Hug L.A."/>
            <person name="Sharon I."/>
            <person name="Castelle C.J."/>
            <person name="Probst A.J."/>
            <person name="Thomas B.C."/>
            <person name="Singh A."/>
            <person name="Wilkins M.J."/>
            <person name="Karaoz U."/>
            <person name="Brodie E.L."/>
            <person name="Williams K.H."/>
            <person name="Hubbard S.S."/>
            <person name="Banfield J.F."/>
        </authorList>
    </citation>
    <scope>NUCLEOTIDE SEQUENCE [LARGE SCALE GENOMIC DNA]</scope>
</reference>
<comment type="caution">
    <text evidence="3">The sequence shown here is derived from an EMBL/GenBank/DDBJ whole genome shotgun (WGS) entry which is preliminary data.</text>
</comment>
<dbReference type="Proteomes" id="UP000176645">
    <property type="component" value="Unassembled WGS sequence"/>
</dbReference>
<name>A0A1G1WL18_9BACT</name>
<feature type="compositionally biased region" description="Polar residues" evidence="1">
    <location>
        <begin position="35"/>
        <end position="61"/>
    </location>
</feature>
<dbReference type="EMBL" id="MHCU01000003">
    <property type="protein sequence ID" value="OGY28374.1"/>
    <property type="molecule type" value="Genomic_DNA"/>
</dbReference>